<dbReference type="SUPFAM" id="SSF161098">
    <property type="entry name" value="MetI-like"/>
    <property type="match status" value="1"/>
</dbReference>
<reference evidence="9 10" key="1">
    <citation type="submission" date="2013-11" db="EMBL/GenBank/DDBJ databases">
        <title>Metagenomic analysis of a methanogenic consortium involved in long chain n-alkane degradation.</title>
        <authorList>
            <person name="Davidova I.A."/>
            <person name="Callaghan A.V."/>
            <person name="Wawrik B."/>
            <person name="Pruitt S."/>
            <person name="Marks C."/>
            <person name="Duncan K.E."/>
            <person name="Suflita J.M."/>
        </authorList>
    </citation>
    <scope>NUCLEOTIDE SEQUENCE [LARGE SCALE GENOMIC DNA]</scope>
    <source>
        <strain evidence="9 10">SPR</strain>
    </source>
</reference>
<evidence type="ECO:0000256" key="6">
    <source>
        <dbReference type="ARBA" id="ARBA00023136"/>
    </source>
</evidence>
<accession>A0A0D2GLL3</accession>
<dbReference type="EMBL" id="AZAC01000002">
    <property type="protein sequence ID" value="KIX15537.1"/>
    <property type="molecule type" value="Genomic_DNA"/>
</dbReference>
<dbReference type="PANTHER" id="PTHR43163">
    <property type="entry name" value="DIPEPTIDE TRANSPORT SYSTEM PERMEASE PROTEIN DPPB-RELATED"/>
    <property type="match status" value="1"/>
</dbReference>
<feature type="transmembrane region" description="Helical" evidence="7">
    <location>
        <begin position="226"/>
        <end position="252"/>
    </location>
</feature>
<dbReference type="PANTHER" id="PTHR43163:SF6">
    <property type="entry name" value="DIPEPTIDE TRANSPORT SYSTEM PERMEASE PROTEIN DPPB-RELATED"/>
    <property type="match status" value="1"/>
</dbReference>
<keyword evidence="2 7" id="KW-0813">Transport</keyword>
<keyword evidence="3" id="KW-1003">Cell membrane</keyword>
<keyword evidence="4 7" id="KW-0812">Transmembrane</keyword>
<dbReference type="InterPro" id="IPR035906">
    <property type="entry name" value="MetI-like_sf"/>
</dbReference>
<evidence type="ECO:0000256" key="2">
    <source>
        <dbReference type="ARBA" id="ARBA00022448"/>
    </source>
</evidence>
<keyword evidence="5 7" id="KW-1133">Transmembrane helix</keyword>
<evidence type="ECO:0000256" key="7">
    <source>
        <dbReference type="RuleBase" id="RU363032"/>
    </source>
</evidence>
<feature type="transmembrane region" description="Helical" evidence="7">
    <location>
        <begin position="133"/>
        <end position="156"/>
    </location>
</feature>
<evidence type="ECO:0000313" key="10">
    <source>
        <dbReference type="Proteomes" id="UP000032233"/>
    </source>
</evidence>
<feature type="transmembrane region" description="Helical" evidence="7">
    <location>
        <begin position="12"/>
        <end position="31"/>
    </location>
</feature>
<feature type="transmembrane region" description="Helical" evidence="7">
    <location>
        <begin position="100"/>
        <end position="121"/>
    </location>
</feature>
<evidence type="ECO:0000256" key="1">
    <source>
        <dbReference type="ARBA" id="ARBA00004651"/>
    </source>
</evidence>
<evidence type="ECO:0000256" key="4">
    <source>
        <dbReference type="ARBA" id="ARBA00022692"/>
    </source>
</evidence>
<dbReference type="InterPro" id="IPR000515">
    <property type="entry name" value="MetI-like"/>
</dbReference>
<dbReference type="CDD" id="cd06261">
    <property type="entry name" value="TM_PBP2"/>
    <property type="match status" value="1"/>
</dbReference>
<keyword evidence="6 7" id="KW-0472">Membrane</keyword>
<dbReference type="RefSeq" id="WP_044346425.1">
    <property type="nucleotide sequence ID" value="NZ_AZAC01000002.1"/>
</dbReference>
<dbReference type="OrthoDB" id="9778910at2"/>
<protein>
    <submittedName>
        <fullName evidence="9">Glutathione ABC transporter permease</fullName>
    </submittedName>
</protein>
<keyword evidence="10" id="KW-1185">Reference proteome</keyword>
<sequence length="305" mass="33705">MVRYILNRLFQSVLMLLGITLVIFVITNVLGDPAALLVDDEFSKEEQLALRHEIGLDQPLMVQYFRFVEKAVQGDFGQSLQMQTPAFELVWEHLPATVELSLAAIFFAVLFAIPLGIASAVKPYSVLDRVLRVLALSGQAAPGFWLGIMAILFFGVKLKLLPISGRGGWEHLIMPAATLGFYALAAIMRLTRSAMLDVLDKDYIRTARIKGVHEKSVVLKHALKNALVPVITIVSLFMGRLLGGAVVTETIFAWPGMGRLAIGAIQTSDFPVVQAAVFLMSLFFILINLLVDILYSFIDPRITYN</sequence>
<name>A0A0D2GLL3_9BACT</name>
<dbReference type="Gene3D" id="1.10.3720.10">
    <property type="entry name" value="MetI-like"/>
    <property type="match status" value="1"/>
</dbReference>
<gene>
    <name evidence="9" type="ORF">X474_02125</name>
</gene>
<evidence type="ECO:0000256" key="5">
    <source>
        <dbReference type="ARBA" id="ARBA00022989"/>
    </source>
</evidence>
<comment type="caution">
    <text evidence="9">The sequence shown here is derived from an EMBL/GenBank/DDBJ whole genome shotgun (WGS) entry which is preliminary data.</text>
</comment>
<dbReference type="InterPro" id="IPR045621">
    <property type="entry name" value="BPD_transp_1_N"/>
</dbReference>
<feature type="domain" description="ABC transmembrane type-1" evidence="8">
    <location>
        <begin position="94"/>
        <end position="291"/>
    </location>
</feature>
<dbReference type="Pfam" id="PF19300">
    <property type="entry name" value="BPD_transp_1_N"/>
    <property type="match status" value="1"/>
</dbReference>
<feature type="transmembrane region" description="Helical" evidence="7">
    <location>
        <begin position="272"/>
        <end position="298"/>
    </location>
</feature>
<evidence type="ECO:0000256" key="3">
    <source>
        <dbReference type="ARBA" id="ARBA00022475"/>
    </source>
</evidence>
<dbReference type="InParanoid" id="A0A0D2GLL3"/>
<dbReference type="STRING" id="1429043.X474_02125"/>
<dbReference type="AlphaFoldDB" id="A0A0D2GLL3"/>
<dbReference type="GO" id="GO:0005886">
    <property type="term" value="C:plasma membrane"/>
    <property type="evidence" value="ECO:0007669"/>
    <property type="project" value="UniProtKB-SubCell"/>
</dbReference>
<feature type="transmembrane region" description="Helical" evidence="7">
    <location>
        <begin position="168"/>
        <end position="187"/>
    </location>
</feature>
<evidence type="ECO:0000259" key="8">
    <source>
        <dbReference type="PROSITE" id="PS50928"/>
    </source>
</evidence>
<dbReference type="PATRIC" id="fig|1429043.3.peg.447"/>
<dbReference type="Proteomes" id="UP000032233">
    <property type="component" value="Unassembled WGS sequence"/>
</dbReference>
<dbReference type="PROSITE" id="PS50928">
    <property type="entry name" value="ABC_TM1"/>
    <property type="match status" value="1"/>
</dbReference>
<proteinExistence type="inferred from homology"/>
<comment type="subcellular location">
    <subcellularLocation>
        <location evidence="1 7">Cell membrane</location>
        <topology evidence="1 7">Multi-pass membrane protein</topology>
    </subcellularLocation>
</comment>
<organism evidence="9 10">
    <name type="scientific">Dethiosulfatarculus sandiegensis</name>
    <dbReference type="NCBI Taxonomy" id="1429043"/>
    <lineage>
        <taxon>Bacteria</taxon>
        <taxon>Pseudomonadati</taxon>
        <taxon>Thermodesulfobacteriota</taxon>
        <taxon>Desulfarculia</taxon>
        <taxon>Desulfarculales</taxon>
        <taxon>Desulfarculaceae</taxon>
        <taxon>Dethiosulfatarculus</taxon>
    </lineage>
</organism>
<evidence type="ECO:0000313" key="9">
    <source>
        <dbReference type="EMBL" id="KIX15537.1"/>
    </source>
</evidence>
<dbReference type="GO" id="GO:0055085">
    <property type="term" value="P:transmembrane transport"/>
    <property type="evidence" value="ECO:0007669"/>
    <property type="project" value="InterPro"/>
</dbReference>
<dbReference type="Pfam" id="PF00528">
    <property type="entry name" value="BPD_transp_1"/>
    <property type="match status" value="1"/>
</dbReference>
<comment type="similarity">
    <text evidence="7">Belongs to the binding-protein-dependent transport system permease family.</text>
</comment>